<organism evidence="3 4">
    <name type="scientific">Ruminococcus flavefaciens</name>
    <dbReference type="NCBI Taxonomy" id="1265"/>
    <lineage>
        <taxon>Bacteria</taxon>
        <taxon>Bacillati</taxon>
        <taxon>Bacillota</taxon>
        <taxon>Clostridia</taxon>
        <taxon>Eubacteriales</taxon>
        <taxon>Oscillospiraceae</taxon>
        <taxon>Ruminococcus</taxon>
    </lineage>
</organism>
<feature type="domain" description="Dockerin" evidence="2">
    <location>
        <begin position="332"/>
        <end position="402"/>
    </location>
</feature>
<evidence type="ECO:0000313" key="3">
    <source>
        <dbReference type="EMBL" id="SEH77636.1"/>
    </source>
</evidence>
<dbReference type="OrthoDB" id="1816890at2"/>
<dbReference type="Proteomes" id="UP000183190">
    <property type="component" value="Unassembled WGS sequence"/>
</dbReference>
<dbReference type="GO" id="GO:0000272">
    <property type="term" value="P:polysaccharide catabolic process"/>
    <property type="evidence" value="ECO:0007669"/>
    <property type="project" value="InterPro"/>
</dbReference>
<accession>A0A1H6L0F7</accession>
<dbReference type="InterPro" id="IPR016134">
    <property type="entry name" value="Dockerin_dom"/>
</dbReference>
<dbReference type="Pfam" id="PF13306">
    <property type="entry name" value="LRR_5"/>
    <property type="match status" value="2"/>
</dbReference>
<feature type="signal peptide" evidence="1">
    <location>
        <begin position="1"/>
        <end position="20"/>
    </location>
</feature>
<name>A0A1H6L0F7_RUMFL</name>
<dbReference type="InterPro" id="IPR053139">
    <property type="entry name" value="Surface_bspA-like"/>
</dbReference>
<dbReference type="InterPro" id="IPR026906">
    <property type="entry name" value="LRR_5"/>
</dbReference>
<gene>
    <name evidence="3" type="ORF">SAMN02910265_02635</name>
</gene>
<dbReference type="RefSeq" id="WP_074718170.1">
    <property type="nucleotide sequence ID" value="NZ_FNWV01000011.1"/>
</dbReference>
<dbReference type="SUPFAM" id="SSF52058">
    <property type="entry name" value="L domain-like"/>
    <property type="match status" value="1"/>
</dbReference>
<dbReference type="CDD" id="cd14255">
    <property type="entry name" value="Dockerin_III"/>
    <property type="match status" value="1"/>
</dbReference>
<dbReference type="Pfam" id="PF00404">
    <property type="entry name" value="Dockerin_1"/>
    <property type="match status" value="1"/>
</dbReference>
<dbReference type="PANTHER" id="PTHR45661">
    <property type="entry name" value="SURFACE ANTIGEN"/>
    <property type="match status" value="1"/>
</dbReference>
<dbReference type="PANTHER" id="PTHR45661:SF3">
    <property type="entry name" value="IG-LIKE DOMAIN-CONTAINING PROTEIN"/>
    <property type="match status" value="1"/>
</dbReference>
<evidence type="ECO:0000259" key="2">
    <source>
        <dbReference type="PROSITE" id="PS51766"/>
    </source>
</evidence>
<evidence type="ECO:0000256" key="1">
    <source>
        <dbReference type="SAM" id="SignalP"/>
    </source>
</evidence>
<dbReference type="PROSITE" id="PS51766">
    <property type="entry name" value="DOCKERIN"/>
    <property type="match status" value="1"/>
</dbReference>
<dbReference type="InterPro" id="IPR032675">
    <property type="entry name" value="LRR_dom_sf"/>
</dbReference>
<dbReference type="EMBL" id="FNWV01000011">
    <property type="protein sequence ID" value="SEH77636.1"/>
    <property type="molecule type" value="Genomic_DNA"/>
</dbReference>
<evidence type="ECO:0000313" key="4">
    <source>
        <dbReference type="Proteomes" id="UP000183190"/>
    </source>
</evidence>
<protein>
    <submittedName>
        <fullName evidence="3">Leucine rich repeat-containing protein</fullName>
    </submittedName>
</protein>
<dbReference type="GO" id="GO:0004553">
    <property type="term" value="F:hydrolase activity, hydrolyzing O-glycosyl compounds"/>
    <property type="evidence" value="ECO:0007669"/>
    <property type="project" value="InterPro"/>
</dbReference>
<dbReference type="Gene3D" id="1.10.1330.10">
    <property type="entry name" value="Dockerin domain"/>
    <property type="match status" value="1"/>
</dbReference>
<dbReference type="InterPro" id="IPR002105">
    <property type="entry name" value="Dockerin_1_rpt"/>
</dbReference>
<dbReference type="InterPro" id="IPR036439">
    <property type="entry name" value="Dockerin_dom_sf"/>
</dbReference>
<dbReference type="SUPFAM" id="SSF63446">
    <property type="entry name" value="Type I dockerin domain"/>
    <property type="match status" value="1"/>
</dbReference>
<reference evidence="3 4" key="1">
    <citation type="submission" date="2016-10" db="EMBL/GenBank/DDBJ databases">
        <authorList>
            <person name="de Groot N.N."/>
        </authorList>
    </citation>
    <scope>NUCLEOTIDE SEQUENCE [LARGE SCALE GENOMIC DNA]</scope>
    <source>
        <strain evidence="3 4">YAD2003</strain>
    </source>
</reference>
<keyword evidence="1" id="KW-0732">Signal</keyword>
<dbReference type="AlphaFoldDB" id="A0A1H6L0F7"/>
<sequence length="402" mass="42855">MKRLLSIIASAVLIFTSAPAMTSFAEDKANDLKLHFKIENGEACLTGEWSDNVTELVIPETYEGKPVTSIDEKAFTGNENIVSCVIPDAVKSIGDLAFAACPNLKSVSIGSGFSSLGNLAFANCNKLTSITVSKDNPDFSSINSCLYNKKGDTLRLYAGGSKAVVSDNTKTIGKWAFFERSDITSVTIPSSVTAIEDSVFSGCLSLKEISIPDSVTKLGKYCFMSCRALQSVSLGKSVTEIPEECFYCCTALKDISLSDNIRSIGDRAFYCCEDISGIYIPATVKTIGEDAIGKKSISLDSDAINIPNFQIKGEKGSAAEKYAFDQNISFLTDDSHGDVNGDGKVDSVDASAVLAEYALLSAGKKGKLTEKQSKAADWNSDGNIDSVDASAILAEYARVQTL</sequence>
<proteinExistence type="predicted"/>
<feature type="chain" id="PRO_5039647009" evidence="1">
    <location>
        <begin position="21"/>
        <end position="402"/>
    </location>
</feature>
<dbReference type="Gene3D" id="3.80.10.10">
    <property type="entry name" value="Ribonuclease Inhibitor"/>
    <property type="match status" value="3"/>
</dbReference>